<gene>
    <name evidence="1" type="ORF">BB558_004315</name>
</gene>
<organism evidence="1 2">
    <name type="scientific">Smittium angustum</name>
    <dbReference type="NCBI Taxonomy" id="133377"/>
    <lineage>
        <taxon>Eukaryota</taxon>
        <taxon>Fungi</taxon>
        <taxon>Fungi incertae sedis</taxon>
        <taxon>Zoopagomycota</taxon>
        <taxon>Kickxellomycotina</taxon>
        <taxon>Harpellomycetes</taxon>
        <taxon>Harpellales</taxon>
        <taxon>Legeriomycetaceae</taxon>
        <taxon>Smittium</taxon>
    </lineage>
</organism>
<protein>
    <submittedName>
        <fullName evidence="1">Uncharacterized protein</fullName>
    </submittedName>
</protein>
<dbReference type="Proteomes" id="UP000245591">
    <property type="component" value="Unassembled WGS sequence"/>
</dbReference>
<sequence>MFIDLVNQSGYLPWTMFYGAIASQTFHSLLFNQNISSIILNHIKSSEIYKKLFGTAQNPKQKTIRKNDKESINITRNIPDTKNLSSTTENTMSTGSQTLYDEKLENVRFRGRRKDME</sequence>
<keyword evidence="2" id="KW-1185">Reference proteome</keyword>
<name>A0A2U1J3P5_SMIAN</name>
<reference evidence="1 2" key="1">
    <citation type="journal article" date="2018" name="MBio">
        <title>Comparative Genomics Reveals the Core Gene Toolbox for the Fungus-Insect Symbiosis.</title>
        <authorList>
            <person name="Wang Y."/>
            <person name="Stata M."/>
            <person name="Wang W."/>
            <person name="Stajich J.E."/>
            <person name="White M.M."/>
            <person name="Moncalvo J.M."/>
        </authorList>
    </citation>
    <scope>NUCLEOTIDE SEQUENCE [LARGE SCALE GENOMIC DNA]</scope>
    <source>
        <strain evidence="1 2">AUS-126-30</strain>
    </source>
</reference>
<comment type="caution">
    <text evidence="1">The sequence shown here is derived from an EMBL/GenBank/DDBJ whole genome shotgun (WGS) entry which is preliminary data.</text>
</comment>
<dbReference type="EMBL" id="MBFU01000405">
    <property type="protein sequence ID" value="PVZ99668.1"/>
    <property type="molecule type" value="Genomic_DNA"/>
</dbReference>
<accession>A0A2U1J3P5</accession>
<proteinExistence type="predicted"/>
<evidence type="ECO:0000313" key="2">
    <source>
        <dbReference type="Proteomes" id="UP000245591"/>
    </source>
</evidence>
<dbReference type="AlphaFoldDB" id="A0A2U1J3P5"/>
<evidence type="ECO:0000313" key="1">
    <source>
        <dbReference type="EMBL" id="PVZ99668.1"/>
    </source>
</evidence>